<dbReference type="InterPro" id="IPR013784">
    <property type="entry name" value="Carb-bd-like_fold"/>
</dbReference>
<dbReference type="SUPFAM" id="SSF49452">
    <property type="entry name" value="Starch-binding domain-like"/>
    <property type="match status" value="1"/>
</dbReference>
<sequence length="890" mass="102772">MNKTIIELLFIVFPFVFNAQELSVELVNQKEFFSPGKVHSLVFKISNPYPYQVMATLKTKLPEQWLLASAHSDIDLTANETKIHIIPVNIPSFSAKGEHNFHLTINNKTNNQITNHSFFLNVNHVRKITISSLSSSNYVKAGNTISSLFIIKNEGNDMEEVMLKASKGAVIKGSAIVHIPAGKSEEVNVYQHTNVQQSHLSQNLIKLTAVTKNDSLQDVYAYYRTDVIPAFQANEDVYLRFPVKISTTYIARERNKDFQDAFQGEIYGKGSFNEQHTKQLEFRAVGPDRFGLTAFSQYEEYFINYTSNNFFVHLGDKVYSSSFLTEFARYGRGFELRKNINKLEIGGFYNNPRFFKDIKEEINVYAKINFDLKNNIRYGYLVKHMQNLKESHLQYLSGEATVFKSVTLQAEYSVSNIDSSKGSGWQLQGQANLKKLNASASYINTKPNFTGYFTNTRFFTSHINYRFSPKFSAHVNYQKDARNFERDTLYSAAPYRERLQLGLSYRYMRKGTVSIYNGIQKYEDRMEPKQFFYKEKFSRLELNHEIGFFGINFQSYFAETTNFLTNTTGNSSIYTTDFSYNIKGTSINLYTSYAQLNRYQTANQNLFLYGGRVNSFISSKINVSAFYQNTYYIEDYYADRNLFELSLNYKISPKQEINVISRYALSQQQIQNKDFALSVKYTLNLNIPVKKIKEYGSLQGNITNLGNTNTAGIKLHLGHQTAITDARGNFSFKNIIPDTYFLEIAPENLSFNDITDISIPAKISVTEGENYFNFGITQSASIKGQIILEYDNQGTDKENIIVEITSENDIYRKICDIKKPFDFTYLRPGNWQLKIYRNGLSKHWNIKADVFNFILEPGEEKEVTVEIIKHKREIKYLQKPMKVRYNTLKK</sequence>
<evidence type="ECO:0000313" key="2">
    <source>
        <dbReference type="Proteomes" id="UP000325141"/>
    </source>
</evidence>
<dbReference type="AlphaFoldDB" id="A0A5M6CF26"/>
<dbReference type="Proteomes" id="UP000325141">
    <property type="component" value="Unassembled WGS sequence"/>
</dbReference>
<reference evidence="1 2" key="1">
    <citation type="submission" date="2019-09" db="EMBL/GenBank/DDBJ databases">
        <title>Genome sequence and assembly of Flavobacterium sp.</title>
        <authorList>
            <person name="Chhetri G."/>
        </authorList>
    </citation>
    <scope>NUCLEOTIDE SEQUENCE [LARGE SCALE GENOMIC DNA]</scope>
    <source>
        <strain evidence="1 2">SNL9</strain>
    </source>
</reference>
<accession>A0A5M6CF26</accession>
<name>A0A5M6CF26_9FLAO</name>
<evidence type="ECO:0008006" key="3">
    <source>
        <dbReference type="Google" id="ProtNLM"/>
    </source>
</evidence>
<gene>
    <name evidence="1" type="ORF">F0460_15380</name>
</gene>
<keyword evidence="2" id="KW-1185">Reference proteome</keyword>
<proteinExistence type="predicted"/>
<dbReference type="EMBL" id="VWSG01000018">
    <property type="protein sequence ID" value="KAA5531709.1"/>
    <property type="molecule type" value="Genomic_DNA"/>
</dbReference>
<comment type="caution">
    <text evidence="1">The sequence shown here is derived from an EMBL/GenBank/DDBJ whole genome shotgun (WGS) entry which is preliminary data.</text>
</comment>
<organism evidence="1 2">
    <name type="scientific">Paenimyroides baculatum</name>
    <dbReference type="NCBI Taxonomy" id="2608000"/>
    <lineage>
        <taxon>Bacteria</taxon>
        <taxon>Pseudomonadati</taxon>
        <taxon>Bacteroidota</taxon>
        <taxon>Flavobacteriia</taxon>
        <taxon>Flavobacteriales</taxon>
        <taxon>Flavobacteriaceae</taxon>
        <taxon>Paenimyroides</taxon>
    </lineage>
</organism>
<evidence type="ECO:0000313" key="1">
    <source>
        <dbReference type="EMBL" id="KAA5531709.1"/>
    </source>
</evidence>
<dbReference type="GO" id="GO:0030246">
    <property type="term" value="F:carbohydrate binding"/>
    <property type="evidence" value="ECO:0007669"/>
    <property type="project" value="InterPro"/>
</dbReference>
<dbReference type="RefSeq" id="WP_150014829.1">
    <property type="nucleotide sequence ID" value="NZ_VWSG01000018.1"/>
</dbReference>
<protein>
    <recommendedName>
        <fullName evidence="3">Carboxypeptidase regulatory-like domain-containing protein</fullName>
    </recommendedName>
</protein>